<reference evidence="2" key="2">
    <citation type="journal article" date="2015" name="Data Brief">
        <title>Shoot transcriptome of the giant reed, Arundo donax.</title>
        <authorList>
            <person name="Barrero R.A."/>
            <person name="Guerrero F.D."/>
            <person name="Moolhuijzen P."/>
            <person name="Goolsby J.A."/>
            <person name="Tidwell J."/>
            <person name="Bellgard S.E."/>
            <person name="Bellgard M.I."/>
        </authorList>
    </citation>
    <scope>NUCLEOTIDE SEQUENCE</scope>
    <source>
        <tissue evidence="2">Shoot tissue taken approximately 20 cm above the soil surface</tissue>
    </source>
</reference>
<organism evidence="2">
    <name type="scientific">Arundo donax</name>
    <name type="common">Giant reed</name>
    <name type="synonym">Donax arundinaceus</name>
    <dbReference type="NCBI Taxonomy" id="35708"/>
    <lineage>
        <taxon>Eukaryota</taxon>
        <taxon>Viridiplantae</taxon>
        <taxon>Streptophyta</taxon>
        <taxon>Embryophyta</taxon>
        <taxon>Tracheophyta</taxon>
        <taxon>Spermatophyta</taxon>
        <taxon>Magnoliopsida</taxon>
        <taxon>Liliopsida</taxon>
        <taxon>Poales</taxon>
        <taxon>Poaceae</taxon>
        <taxon>PACMAD clade</taxon>
        <taxon>Arundinoideae</taxon>
        <taxon>Arundineae</taxon>
        <taxon>Arundo</taxon>
    </lineage>
</organism>
<dbReference type="EMBL" id="GBRH01224655">
    <property type="protein sequence ID" value="JAD73240.1"/>
    <property type="molecule type" value="Transcribed_RNA"/>
</dbReference>
<name>A0A0A9CIM6_ARUDO</name>
<sequence>MCMNKYQSFFEFLVLAIPILSCTNANTKCASITHVCCKIYVTAVAPSMGYFQIWVNMAKFKRPTFY</sequence>
<evidence type="ECO:0000313" key="2">
    <source>
        <dbReference type="EMBL" id="JAD73240.1"/>
    </source>
</evidence>
<evidence type="ECO:0000256" key="1">
    <source>
        <dbReference type="SAM" id="SignalP"/>
    </source>
</evidence>
<proteinExistence type="predicted"/>
<feature type="chain" id="PRO_5002060808" description="Secreted protein" evidence="1">
    <location>
        <begin position="26"/>
        <end position="66"/>
    </location>
</feature>
<accession>A0A0A9CIM6</accession>
<evidence type="ECO:0008006" key="3">
    <source>
        <dbReference type="Google" id="ProtNLM"/>
    </source>
</evidence>
<dbReference type="AlphaFoldDB" id="A0A0A9CIM6"/>
<protein>
    <recommendedName>
        <fullName evidence="3">Secreted protein</fullName>
    </recommendedName>
</protein>
<keyword evidence="1" id="KW-0732">Signal</keyword>
<feature type="signal peptide" evidence="1">
    <location>
        <begin position="1"/>
        <end position="25"/>
    </location>
</feature>
<reference evidence="2" key="1">
    <citation type="submission" date="2014-09" db="EMBL/GenBank/DDBJ databases">
        <authorList>
            <person name="Magalhaes I.L.F."/>
            <person name="Oliveira U."/>
            <person name="Santos F.R."/>
            <person name="Vidigal T.H.D.A."/>
            <person name="Brescovit A.D."/>
            <person name="Santos A.J."/>
        </authorList>
    </citation>
    <scope>NUCLEOTIDE SEQUENCE</scope>
    <source>
        <tissue evidence="2">Shoot tissue taken approximately 20 cm above the soil surface</tissue>
    </source>
</reference>